<keyword evidence="4" id="KW-1185">Reference proteome</keyword>
<dbReference type="InterPro" id="IPR036388">
    <property type="entry name" value="WH-like_DNA-bd_sf"/>
</dbReference>
<proteinExistence type="predicted"/>
<dbReference type="Pfam" id="PF12840">
    <property type="entry name" value="HTH_20"/>
    <property type="match status" value="1"/>
</dbReference>
<reference evidence="3 4" key="1">
    <citation type="journal article" date="2017" name="Int. J. Syst. Evol. Microbiol.">
        <title>Pseudokineococcus basanitobsidens sp. nov., isolated from volcanic rock.</title>
        <authorList>
            <person name="Lee D.W."/>
            <person name="Park M.Y."/>
            <person name="Kim J.J."/>
            <person name="Kim B.S."/>
        </authorList>
    </citation>
    <scope>NUCLEOTIDE SEQUENCE [LARGE SCALE GENOMIC DNA]</scope>
    <source>
        <strain evidence="3 4">DSM 103726</strain>
    </source>
</reference>
<dbReference type="SUPFAM" id="SSF46785">
    <property type="entry name" value="Winged helix' DNA-binding domain"/>
    <property type="match status" value="1"/>
</dbReference>
<evidence type="ECO:0000259" key="2">
    <source>
        <dbReference type="SMART" id="SM00418"/>
    </source>
</evidence>
<dbReference type="RefSeq" id="WP_339574325.1">
    <property type="nucleotide sequence ID" value="NZ_JBBIAA010000004.1"/>
</dbReference>
<dbReference type="Proteomes" id="UP001387100">
    <property type="component" value="Unassembled WGS sequence"/>
</dbReference>
<evidence type="ECO:0000313" key="4">
    <source>
        <dbReference type="Proteomes" id="UP001387100"/>
    </source>
</evidence>
<feature type="compositionally biased region" description="Basic and acidic residues" evidence="1">
    <location>
        <begin position="227"/>
        <end position="236"/>
    </location>
</feature>
<feature type="domain" description="HTH arsR-type" evidence="2">
    <location>
        <begin position="23"/>
        <end position="142"/>
    </location>
</feature>
<dbReference type="InterPro" id="IPR001845">
    <property type="entry name" value="HTH_ArsR_DNA-bd_dom"/>
</dbReference>
<dbReference type="InterPro" id="IPR036390">
    <property type="entry name" value="WH_DNA-bd_sf"/>
</dbReference>
<comment type="caution">
    <text evidence="3">The sequence shown here is derived from an EMBL/GenBank/DDBJ whole genome shotgun (WGS) entry which is preliminary data.</text>
</comment>
<evidence type="ECO:0000256" key="1">
    <source>
        <dbReference type="SAM" id="MobiDB-lite"/>
    </source>
</evidence>
<protein>
    <submittedName>
        <fullName evidence="3">Helix-turn-helix domain-containing protein</fullName>
    </submittedName>
</protein>
<accession>A0ABU8RIS0</accession>
<gene>
    <name evidence="3" type="ORF">WDZ17_06505</name>
</gene>
<dbReference type="EMBL" id="JBBIAA010000004">
    <property type="protein sequence ID" value="MEJ5944945.1"/>
    <property type="molecule type" value="Genomic_DNA"/>
</dbReference>
<feature type="region of interest" description="Disordered" evidence="1">
    <location>
        <begin position="206"/>
        <end position="236"/>
    </location>
</feature>
<name>A0ABU8RIS0_9ACTN</name>
<evidence type="ECO:0000313" key="3">
    <source>
        <dbReference type="EMBL" id="MEJ5944945.1"/>
    </source>
</evidence>
<dbReference type="SMART" id="SM00418">
    <property type="entry name" value="HTH_ARSR"/>
    <property type="match status" value="1"/>
</dbReference>
<organism evidence="3 4">
    <name type="scientific">Pseudokineococcus basanitobsidens</name>
    <dbReference type="NCBI Taxonomy" id="1926649"/>
    <lineage>
        <taxon>Bacteria</taxon>
        <taxon>Bacillati</taxon>
        <taxon>Actinomycetota</taxon>
        <taxon>Actinomycetes</taxon>
        <taxon>Kineosporiales</taxon>
        <taxon>Kineosporiaceae</taxon>
        <taxon>Pseudokineococcus</taxon>
    </lineage>
</organism>
<sequence length="236" mass="25486">MTDPAALPGPSDVSPGDVVTEASRLQALAHPLRLRMLGLLRLEGPSTASRLAQRCQESSGLTSYHLRQLAAAGFVVDAEPADLVGRDVHGRDRWWKAASQLTFTRRPARGDEAQAAASEDYHRAVVDLYAQRARAWLVAEHTWPQQWQALSGLSDRVLRLSPAEVTALRADLGALVTRYRQHDPAVAPGAGDVPADAVVVSLQYQLFPDPEQTPPEASSDDGAVGGEDTRADGWRS</sequence>
<dbReference type="Gene3D" id="1.10.10.10">
    <property type="entry name" value="Winged helix-like DNA-binding domain superfamily/Winged helix DNA-binding domain"/>
    <property type="match status" value="1"/>
</dbReference>